<proteinExistence type="predicted"/>
<sequence>MWYILCICNLPHRPISQPESGTYNIVSVHHESVSAVFMSVLKNIIMVLYRNTITPLFISTLYCTGKSCRIYPVLKAAEGGLSVPTPKAQHAGGLGKTVYSVIPSKPNMGRHPHEGQDKRGIVGSCELTQYVLHDTATAGPQR</sequence>
<keyword evidence="2" id="KW-1185">Reference proteome</keyword>
<dbReference type="EMBL" id="JAWQEG010001501">
    <property type="protein sequence ID" value="KAK3879040.1"/>
    <property type="molecule type" value="Genomic_DNA"/>
</dbReference>
<reference evidence="1" key="1">
    <citation type="submission" date="2023-10" db="EMBL/GenBank/DDBJ databases">
        <title>Genome assemblies of two species of porcelain crab, Petrolisthes cinctipes and Petrolisthes manimaculis (Anomura: Porcellanidae).</title>
        <authorList>
            <person name="Angst P."/>
        </authorList>
    </citation>
    <scope>NUCLEOTIDE SEQUENCE</scope>
    <source>
        <strain evidence="1">PB745_01</strain>
        <tissue evidence="1">Gill</tissue>
    </source>
</reference>
<accession>A0AAE1KR32</accession>
<evidence type="ECO:0000313" key="2">
    <source>
        <dbReference type="Proteomes" id="UP001286313"/>
    </source>
</evidence>
<dbReference type="AlphaFoldDB" id="A0AAE1KR32"/>
<gene>
    <name evidence="1" type="ORF">Pcinc_016359</name>
</gene>
<organism evidence="1 2">
    <name type="scientific">Petrolisthes cinctipes</name>
    <name type="common">Flat porcelain crab</name>
    <dbReference type="NCBI Taxonomy" id="88211"/>
    <lineage>
        <taxon>Eukaryota</taxon>
        <taxon>Metazoa</taxon>
        <taxon>Ecdysozoa</taxon>
        <taxon>Arthropoda</taxon>
        <taxon>Crustacea</taxon>
        <taxon>Multicrustacea</taxon>
        <taxon>Malacostraca</taxon>
        <taxon>Eumalacostraca</taxon>
        <taxon>Eucarida</taxon>
        <taxon>Decapoda</taxon>
        <taxon>Pleocyemata</taxon>
        <taxon>Anomura</taxon>
        <taxon>Galatheoidea</taxon>
        <taxon>Porcellanidae</taxon>
        <taxon>Petrolisthes</taxon>
    </lineage>
</organism>
<comment type="caution">
    <text evidence="1">The sequence shown here is derived from an EMBL/GenBank/DDBJ whole genome shotgun (WGS) entry which is preliminary data.</text>
</comment>
<protein>
    <submittedName>
        <fullName evidence="1">Uncharacterized protein</fullName>
    </submittedName>
</protein>
<evidence type="ECO:0000313" key="1">
    <source>
        <dbReference type="EMBL" id="KAK3879040.1"/>
    </source>
</evidence>
<name>A0AAE1KR32_PETCI</name>
<dbReference type="Proteomes" id="UP001286313">
    <property type="component" value="Unassembled WGS sequence"/>
</dbReference>